<dbReference type="EMBL" id="QSBY01000011">
    <property type="protein sequence ID" value="RHW68510.1"/>
    <property type="molecule type" value="Genomic_DNA"/>
</dbReference>
<evidence type="ECO:0000313" key="1">
    <source>
        <dbReference type="EMBL" id="RHW68510.1"/>
    </source>
</evidence>
<sequence>MGRETALEEQLRNLSQATIALQGTLYGGEISTGNDGSALDVGHAAMSALERMREDAAKASGVMTAAMQEGEMSVPLLAKCHHMAETTNALRDSEKHYRALVGEDVKKDSGSTGTDDSSTRASAYKVLSQLWLCLVQRRQKCHWHQQFSVLPRKLRLGKTH</sequence>
<proteinExistence type="predicted"/>
<reference evidence="1" key="1">
    <citation type="submission" date="2018-09" db="EMBL/GenBank/DDBJ databases">
        <title>whole genome sequence of T. equiperdum IVM-t1 strain.</title>
        <authorList>
            <person name="Suganuma K."/>
        </authorList>
    </citation>
    <scope>NUCLEOTIDE SEQUENCE [LARGE SCALE GENOMIC DNA]</scope>
    <source>
        <strain evidence="1">IVM-t1</strain>
    </source>
</reference>
<gene>
    <name evidence="1" type="ORF">DPX39_110081800</name>
</gene>
<accession>A0A3L6L1X3</accession>
<dbReference type="AlphaFoldDB" id="A0A3L6L1X3"/>
<comment type="caution">
    <text evidence="1">The sequence shown here is derived from an EMBL/GenBank/DDBJ whole genome shotgun (WGS) entry which is preliminary data.</text>
</comment>
<dbReference type="Proteomes" id="UP000266743">
    <property type="component" value="Chromosome 11"/>
</dbReference>
<name>A0A3L6L1X3_9TRYP</name>
<protein>
    <submittedName>
        <fullName evidence="1">Uncharacterized protein</fullName>
    </submittedName>
</protein>
<organism evidence="1">
    <name type="scientific">Trypanosoma brucei equiperdum</name>
    <dbReference type="NCBI Taxonomy" id="630700"/>
    <lineage>
        <taxon>Eukaryota</taxon>
        <taxon>Discoba</taxon>
        <taxon>Euglenozoa</taxon>
        <taxon>Kinetoplastea</taxon>
        <taxon>Metakinetoplastina</taxon>
        <taxon>Trypanosomatida</taxon>
        <taxon>Trypanosomatidae</taxon>
        <taxon>Trypanosoma</taxon>
    </lineage>
</organism>